<keyword evidence="2 5" id="KW-0812">Transmembrane</keyword>
<proteinExistence type="predicted"/>
<evidence type="ECO:0000313" key="7">
    <source>
        <dbReference type="EMBL" id="BBO92859.1"/>
    </source>
</evidence>
<dbReference type="Gene3D" id="3.40.30.10">
    <property type="entry name" value="Glutaredoxin"/>
    <property type="match status" value="1"/>
</dbReference>
<evidence type="ECO:0000259" key="6">
    <source>
        <dbReference type="PROSITE" id="PS51352"/>
    </source>
</evidence>
<name>A0A5K8AK31_9BACT</name>
<feature type="transmembrane region" description="Helical" evidence="5">
    <location>
        <begin position="48"/>
        <end position="71"/>
    </location>
</feature>
<dbReference type="InterPro" id="IPR013766">
    <property type="entry name" value="Thioredoxin_domain"/>
</dbReference>
<dbReference type="PROSITE" id="PS51352">
    <property type="entry name" value="THIOREDOXIN_2"/>
    <property type="match status" value="1"/>
</dbReference>
<dbReference type="GO" id="GO:0016020">
    <property type="term" value="C:membrane"/>
    <property type="evidence" value="ECO:0007669"/>
    <property type="project" value="UniProtKB-SubCell"/>
</dbReference>
<organism evidence="7 8">
    <name type="scientific">Desulfosarcina ovata subsp. ovata</name>
    <dbReference type="NCBI Taxonomy" id="2752305"/>
    <lineage>
        <taxon>Bacteria</taxon>
        <taxon>Pseudomonadati</taxon>
        <taxon>Thermodesulfobacteriota</taxon>
        <taxon>Desulfobacteria</taxon>
        <taxon>Desulfobacterales</taxon>
        <taxon>Desulfosarcinaceae</taxon>
        <taxon>Desulfosarcina</taxon>
    </lineage>
</organism>
<dbReference type="Proteomes" id="UP000422108">
    <property type="component" value="Chromosome"/>
</dbReference>
<dbReference type="EMBL" id="AP021879">
    <property type="protein sequence ID" value="BBO92859.1"/>
    <property type="molecule type" value="Genomic_DNA"/>
</dbReference>
<keyword evidence="3 5" id="KW-1133">Transmembrane helix</keyword>
<evidence type="ECO:0000256" key="2">
    <source>
        <dbReference type="ARBA" id="ARBA00022692"/>
    </source>
</evidence>
<evidence type="ECO:0000256" key="3">
    <source>
        <dbReference type="ARBA" id="ARBA00022989"/>
    </source>
</evidence>
<sequence length="307" mass="33376">MTKTLQLTYRFICIVLGTVFLAAGIIKGLDLSRFAVQIGQYGIFPGDIRLLTGVAWLMVDVEMLLGAALLVNWHPRTCLRITAGLLALFIGALAWAMFQGNISDCGCFGPAARRGPVQALFEDGLMLAAALAAWQLRTASTHIRHPAKGWAVATAGILSMILPLTTGVMDSDLKVVDRPESIQLQSLDGQPIAFSGENFLLVLMSTECGHCREVVPLLNDITAEMGERIPVYAVAANPKPDIDRFVEENCTFYPVLAVEEKSLIALMGDEPLPQYLFIHNGQVADRWFAMPPEVQALIDLSGIGQHS</sequence>
<evidence type="ECO:0000256" key="5">
    <source>
        <dbReference type="SAM" id="Phobius"/>
    </source>
</evidence>
<comment type="subcellular location">
    <subcellularLocation>
        <location evidence="1">Membrane</location>
        <topology evidence="1">Multi-pass membrane protein</topology>
    </subcellularLocation>
</comment>
<dbReference type="UniPathway" id="UPA00895"/>
<feature type="transmembrane region" description="Helical" evidence="5">
    <location>
        <begin position="7"/>
        <end position="28"/>
    </location>
</feature>
<gene>
    <name evidence="7" type="ORF">DSCOOX_60390</name>
</gene>
<dbReference type="Pfam" id="PF07291">
    <property type="entry name" value="MauE"/>
    <property type="match status" value="1"/>
</dbReference>
<keyword evidence="8" id="KW-1185">Reference proteome</keyword>
<evidence type="ECO:0000313" key="8">
    <source>
        <dbReference type="Proteomes" id="UP000422108"/>
    </source>
</evidence>
<feature type="domain" description="Thioredoxin" evidence="6">
    <location>
        <begin position="173"/>
        <end position="307"/>
    </location>
</feature>
<evidence type="ECO:0000256" key="4">
    <source>
        <dbReference type="ARBA" id="ARBA00023136"/>
    </source>
</evidence>
<accession>A0A5K8AK31</accession>
<dbReference type="InterPro" id="IPR036249">
    <property type="entry name" value="Thioredoxin-like_sf"/>
</dbReference>
<keyword evidence="4 5" id="KW-0472">Membrane</keyword>
<dbReference type="SUPFAM" id="SSF52833">
    <property type="entry name" value="Thioredoxin-like"/>
    <property type="match status" value="1"/>
</dbReference>
<evidence type="ECO:0000256" key="1">
    <source>
        <dbReference type="ARBA" id="ARBA00004141"/>
    </source>
</evidence>
<reference evidence="7 8" key="1">
    <citation type="submission" date="2019-11" db="EMBL/GenBank/DDBJ databases">
        <title>Comparative genomics of hydrocarbon-degrading Desulfosarcina strains.</title>
        <authorList>
            <person name="Watanabe M."/>
            <person name="Kojima H."/>
            <person name="Fukui M."/>
        </authorList>
    </citation>
    <scope>NUCLEOTIDE SEQUENCE [LARGE SCALE GENOMIC DNA]</scope>
    <source>
        <strain evidence="8">oXyS1</strain>
    </source>
</reference>
<dbReference type="AlphaFoldDB" id="A0A5K8AK31"/>
<protein>
    <recommendedName>
        <fullName evidence="6">Thioredoxin domain-containing protein</fullName>
    </recommendedName>
</protein>
<dbReference type="RefSeq" id="WP_162459182.1">
    <property type="nucleotide sequence ID" value="NZ_AP021879.1"/>
</dbReference>
<dbReference type="InterPro" id="IPR009908">
    <property type="entry name" value="Methylamine_util_MauE"/>
</dbReference>
<dbReference type="GO" id="GO:0030416">
    <property type="term" value="P:methylamine metabolic process"/>
    <property type="evidence" value="ECO:0007669"/>
    <property type="project" value="InterPro"/>
</dbReference>
<feature type="transmembrane region" description="Helical" evidence="5">
    <location>
        <begin position="78"/>
        <end position="98"/>
    </location>
</feature>